<evidence type="ECO:0000313" key="2">
    <source>
        <dbReference type="Proteomes" id="UP000276133"/>
    </source>
</evidence>
<evidence type="ECO:0000313" key="1">
    <source>
        <dbReference type="EMBL" id="RNA23907.1"/>
    </source>
</evidence>
<sequence>MVHDFCLLKKLRPNDTLPIDLSLSSFCSTAESPTGGNHTGAFTRRPCCCCLMMTVRASEMPTSSPMDTKHRVSVSDDDVLHFAYVTVLQTHSVRLVRSASRLVLNARRNKNKVNFCPDVCGVRVHAAIERKNHVLLIDSFFDADHNAESFFKLRDYLIASMSKLVRADVDDEDKSAVGIITRRRRHR</sequence>
<dbReference type="AlphaFoldDB" id="A0A3M7RKI6"/>
<keyword evidence="2" id="KW-1185">Reference proteome</keyword>
<gene>
    <name evidence="1" type="ORF">BpHYR1_006957</name>
</gene>
<dbReference type="Proteomes" id="UP000276133">
    <property type="component" value="Unassembled WGS sequence"/>
</dbReference>
<comment type="caution">
    <text evidence="1">The sequence shown here is derived from an EMBL/GenBank/DDBJ whole genome shotgun (WGS) entry which is preliminary data.</text>
</comment>
<proteinExistence type="predicted"/>
<reference evidence="1 2" key="1">
    <citation type="journal article" date="2018" name="Sci. Rep.">
        <title>Genomic signatures of local adaptation to the degree of environmental predictability in rotifers.</title>
        <authorList>
            <person name="Franch-Gras L."/>
            <person name="Hahn C."/>
            <person name="Garcia-Roger E.M."/>
            <person name="Carmona M.J."/>
            <person name="Serra M."/>
            <person name="Gomez A."/>
        </authorList>
    </citation>
    <scope>NUCLEOTIDE SEQUENCE [LARGE SCALE GENOMIC DNA]</scope>
    <source>
        <strain evidence="1">HYR1</strain>
    </source>
</reference>
<dbReference type="EMBL" id="REGN01003198">
    <property type="protein sequence ID" value="RNA23907.1"/>
    <property type="molecule type" value="Genomic_DNA"/>
</dbReference>
<protein>
    <submittedName>
        <fullName evidence="1">Uncharacterized protein</fullName>
    </submittedName>
</protein>
<organism evidence="1 2">
    <name type="scientific">Brachionus plicatilis</name>
    <name type="common">Marine rotifer</name>
    <name type="synonym">Brachionus muelleri</name>
    <dbReference type="NCBI Taxonomy" id="10195"/>
    <lineage>
        <taxon>Eukaryota</taxon>
        <taxon>Metazoa</taxon>
        <taxon>Spiralia</taxon>
        <taxon>Gnathifera</taxon>
        <taxon>Rotifera</taxon>
        <taxon>Eurotatoria</taxon>
        <taxon>Monogononta</taxon>
        <taxon>Pseudotrocha</taxon>
        <taxon>Ploima</taxon>
        <taxon>Brachionidae</taxon>
        <taxon>Brachionus</taxon>
    </lineage>
</organism>
<name>A0A3M7RKI6_BRAPC</name>
<accession>A0A3M7RKI6</accession>